<feature type="domain" description="SLH" evidence="3">
    <location>
        <begin position="745"/>
        <end position="808"/>
    </location>
</feature>
<feature type="chain" id="PRO_5015471328" description="SLH domain-containing protein" evidence="2">
    <location>
        <begin position="34"/>
        <end position="872"/>
    </location>
</feature>
<feature type="domain" description="SLH" evidence="3">
    <location>
        <begin position="810"/>
        <end position="872"/>
    </location>
</feature>
<protein>
    <recommendedName>
        <fullName evidence="3">SLH domain-containing protein</fullName>
    </recommendedName>
</protein>
<comment type="caution">
    <text evidence="4">The sequence shown here is derived from an EMBL/GenBank/DDBJ whole genome shotgun (WGS) entry which is preliminary data.</text>
</comment>
<comment type="subcellular location">
    <subcellularLocation>
        <location evidence="1">Cell envelope</location>
    </subcellularLocation>
</comment>
<sequence length="872" mass="93139">MTGNTKVWRAPLAGLASVAMIATMGVAASTANAAPAPGYDGVTVTLNPNGGKFTFTPAASSGASLQSDGTMKVEDSKTSDYQYADGVITGLYSTYGTDANLKWGANSTSNRYFSGWYTSPDAGGQAVDPNEPLQDGTTLYAHWSTDAVDTDESEAAVTLDTKGLVRYGKQGTVDLDATDGPDGGSGVVSKTVYVKGVPASAPANTWFVRLQDGDQLASWQVPSADVQDGQYFTGSWSSDIASLQGGQSATPVTEEGTVVTFDTGTYALFKDGVQTSEKKFDVKRGDTLTSNEFQAVTLGADHNLATKWSVTYGTGSQSENFVFGTTALDATSNAATLKVLNGEKSTQYALHETGKSTAPTRSYFVKRGSSFKDTFAKDAPDAPTRHNATFKGWYDLNATVQNAGYIGTNDKFFDSSMISTENVPGSDWEKADAVAYDFSEKTTESSPAVVDIYAGYTANAKYVTIELDPNYAGSQIQTVKIYEGKTIGSQLPSITRAGYTLKEWKSNQGSVLPLDWTVNFDDPSYTTKIHNTRYVAQWTADSKYGVNGLLSYLSRGYATGETSGKLDFSTPYGEPVKVSETSTLRKHSGYKNLVKTSDGFTEDNSSSQVFVLAQPAGYNEASWKSFLTTREKVVKELISELKLAKTASIKDVYDAVANRLSAEKADQYAQEFAGKLVTNTSYPDVNYDDYGTHSPEITYLTNLGVVKGYPDGTFGYGAPLARVDYIVWLYRAAGSPAADESAAGFSDVNSTTVPNAEFRKAIAWAKSTGVTTGYPDGTFAPYATLARQDAAAFLYRAAGSPKFNESYADVKFADVTPGDSANHSQAVLWAASNGIAKGYSGTVNKFAGMSTLVRQDAAAFLARTLQKGYIAK</sequence>
<evidence type="ECO:0000256" key="2">
    <source>
        <dbReference type="SAM" id="SignalP"/>
    </source>
</evidence>
<evidence type="ECO:0000313" key="4">
    <source>
        <dbReference type="EMBL" id="PWG65899.1"/>
    </source>
</evidence>
<dbReference type="AlphaFoldDB" id="A0A2U2NA73"/>
<dbReference type="Pfam" id="PF09479">
    <property type="entry name" value="Flg_new"/>
    <property type="match status" value="2"/>
</dbReference>
<dbReference type="Gene3D" id="2.60.40.4270">
    <property type="entry name" value="Listeria-Bacteroides repeat domain"/>
    <property type="match status" value="1"/>
</dbReference>
<accession>A0A2U2NA73</accession>
<keyword evidence="5" id="KW-1185">Reference proteome</keyword>
<organism evidence="4 5">
    <name type="scientific">Bifidobacterium callitrichidarum</name>
    <dbReference type="NCBI Taxonomy" id="2052941"/>
    <lineage>
        <taxon>Bacteria</taxon>
        <taxon>Bacillati</taxon>
        <taxon>Actinomycetota</taxon>
        <taxon>Actinomycetes</taxon>
        <taxon>Bifidobacteriales</taxon>
        <taxon>Bifidobacteriaceae</taxon>
        <taxon>Bifidobacterium</taxon>
    </lineage>
</organism>
<name>A0A2U2NA73_9BIFI</name>
<feature type="signal peptide" evidence="2">
    <location>
        <begin position="1"/>
        <end position="33"/>
    </location>
</feature>
<evidence type="ECO:0000259" key="3">
    <source>
        <dbReference type="PROSITE" id="PS51272"/>
    </source>
</evidence>
<dbReference type="InterPro" id="IPR042229">
    <property type="entry name" value="Listeria/Bacterioides_rpt_sf"/>
</dbReference>
<dbReference type="GO" id="GO:0030313">
    <property type="term" value="C:cell envelope"/>
    <property type="evidence" value="ECO:0007669"/>
    <property type="project" value="UniProtKB-SubCell"/>
</dbReference>
<dbReference type="EMBL" id="QFFM01000011">
    <property type="protein sequence ID" value="PWG65899.1"/>
    <property type="molecule type" value="Genomic_DNA"/>
</dbReference>
<dbReference type="PROSITE" id="PS51272">
    <property type="entry name" value="SLH"/>
    <property type="match status" value="3"/>
</dbReference>
<feature type="domain" description="SLH" evidence="3">
    <location>
        <begin position="678"/>
        <end position="743"/>
    </location>
</feature>
<gene>
    <name evidence="4" type="ORF">DF196_06015</name>
</gene>
<proteinExistence type="predicted"/>
<keyword evidence="2" id="KW-0732">Signal</keyword>
<reference evidence="4 5" key="1">
    <citation type="journal article" date="2018" name="Int. J. Syst. Evol. Microbiol.">
        <title>Bifidobacterium callitrichidarum sp. nov. from the faeces of the emperor tamarin (Saguinus imperator).</title>
        <authorList>
            <person name="Modesto M."/>
            <person name="Michelini S."/>
            <person name="Sansosti M.C."/>
            <person name="De Filippo C."/>
            <person name="Cavalieri D."/>
            <person name="Qvirist L."/>
            <person name="Andlid T."/>
            <person name="Spiezio C."/>
            <person name="Sandri C."/>
            <person name="Pascarelli S."/>
            <person name="Sgorbati B."/>
            <person name="Mattarelli P."/>
        </authorList>
    </citation>
    <scope>NUCLEOTIDE SEQUENCE [LARGE SCALE GENOMIC DNA]</scope>
    <source>
        <strain evidence="4 5">TRI 5</strain>
    </source>
</reference>
<evidence type="ECO:0000313" key="5">
    <source>
        <dbReference type="Proteomes" id="UP000245876"/>
    </source>
</evidence>
<dbReference type="Proteomes" id="UP000245876">
    <property type="component" value="Unassembled WGS sequence"/>
</dbReference>
<evidence type="ECO:0000256" key="1">
    <source>
        <dbReference type="ARBA" id="ARBA00004196"/>
    </source>
</evidence>
<dbReference type="RefSeq" id="WP_109056975.1">
    <property type="nucleotide sequence ID" value="NZ_QFFM01000011.1"/>
</dbReference>
<dbReference type="Pfam" id="PF00395">
    <property type="entry name" value="SLH"/>
    <property type="match status" value="2"/>
</dbReference>
<dbReference type="InterPro" id="IPR001119">
    <property type="entry name" value="SLH_dom"/>
</dbReference>
<dbReference type="OrthoDB" id="3238677at2"/>
<dbReference type="InterPro" id="IPR013378">
    <property type="entry name" value="InlB-like_B-rpt"/>
</dbReference>